<organism evidence="1 2">
    <name type="scientific">Smallanthus sonchifolius</name>
    <dbReference type="NCBI Taxonomy" id="185202"/>
    <lineage>
        <taxon>Eukaryota</taxon>
        <taxon>Viridiplantae</taxon>
        <taxon>Streptophyta</taxon>
        <taxon>Embryophyta</taxon>
        <taxon>Tracheophyta</taxon>
        <taxon>Spermatophyta</taxon>
        <taxon>Magnoliopsida</taxon>
        <taxon>eudicotyledons</taxon>
        <taxon>Gunneridae</taxon>
        <taxon>Pentapetalae</taxon>
        <taxon>asterids</taxon>
        <taxon>campanulids</taxon>
        <taxon>Asterales</taxon>
        <taxon>Asteraceae</taxon>
        <taxon>Asteroideae</taxon>
        <taxon>Heliantheae alliance</taxon>
        <taxon>Millerieae</taxon>
        <taxon>Smallanthus</taxon>
    </lineage>
</organism>
<name>A0ACB9DF26_9ASTR</name>
<dbReference type="EMBL" id="CM042036">
    <property type="protein sequence ID" value="KAI3745125.1"/>
    <property type="molecule type" value="Genomic_DNA"/>
</dbReference>
<evidence type="ECO:0000313" key="1">
    <source>
        <dbReference type="EMBL" id="KAI3745125.1"/>
    </source>
</evidence>
<protein>
    <submittedName>
        <fullName evidence="1">Uncharacterized protein</fullName>
    </submittedName>
</protein>
<keyword evidence="2" id="KW-1185">Reference proteome</keyword>
<dbReference type="Proteomes" id="UP001056120">
    <property type="component" value="Linkage Group LG19"/>
</dbReference>
<evidence type="ECO:0000313" key="2">
    <source>
        <dbReference type="Proteomes" id="UP001056120"/>
    </source>
</evidence>
<reference evidence="2" key="1">
    <citation type="journal article" date="2022" name="Mol. Ecol. Resour.">
        <title>The genomes of chicory, endive, great burdock and yacon provide insights into Asteraceae palaeo-polyploidization history and plant inulin production.</title>
        <authorList>
            <person name="Fan W."/>
            <person name="Wang S."/>
            <person name="Wang H."/>
            <person name="Wang A."/>
            <person name="Jiang F."/>
            <person name="Liu H."/>
            <person name="Zhao H."/>
            <person name="Xu D."/>
            <person name="Zhang Y."/>
        </authorList>
    </citation>
    <scope>NUCLEOTIDE SEQUENCE [LARGE SCALE GENOMIC DNA]</scope>
    <source>
        <strain evidence="2">cv. Yunnan</strain>
    </source>
</reference>
<reference evidence="1 2" key="2">
    <citation type="journal article" date="2022" name="Mol. Ecol. Resour.">
        <title>The genomes of chicory, endive, great burdock and yacon provide insights into Asteraceae paleo-polyploidization history and plant inulin production.</title>
        <authorList>
            <person name="Fan W."/>
            <person name="Wang S."/>
            <person name="Wang H."/>
            <person name="Wang A."/>
            <person name="Jiang F."/>
            <person name="Liu H."/>
            <person name="Zhao H."/>
            <person name="Xu D."/>
            <person name="Zhang Y."/>
        </authorList>
    </citation>
    <scope>NUCLEOTIDE SEQUENCE [LARGE SCALE GENOMIC DNA]</scope>
    <source>
        <strain evidence="2">cv. Yunnan</strain>
        <tissue evidence="1">Leaves</tissue>
    </source>
</reference>
<proteinExistence type="predicted"/>
<comment type="caution">
    <text evidence="1">The sequence shown here is derived from an EMBL/GenBank/DDBJ whole genome shotgun (WGS) entry which is preliminary data.</text>
</comment>
<accession>A0ACB9DF26</accession>
<gene>
    <name evidence="1" type="ORF">L1987_58227</name>
</gene>
<sequence length="103" mass="10848">MSPAVNDVGGSGCPHDYHLSPVIFNLFSTKPDGGGVIRWHRVSNGGNAGVTAVVDLAANINQHHPHLCFSGFRLRSGESKAANGDNDVGLTSDTPQREGDVLR</sequence>